<sequence length="70" mass="8079">MILLIRRQDVIDDKHTTVRVLSFVVRALDNGYGLVYPRLRGLSKRIKIFSSSNLTCLGVFQFYLIHSPAR</sequence>
<dbReference type="Proteomes" id="UP000008810">
    <property type="component" value="Chromosome 2"/>
</dbReference>
<dbReference type="EnsemblPlants" id="PNT71659">
    <property type="protein sequence ID" value="PNT71659"/>
    <property type="gene ID" value="BRADI_2g33323v3"/>
</dbReference>
<dbReference type="InParanoid" id="A0A2K2DBL2"/>
<evidence type="ECO:0000313" key="4">
    <source>
        <dbReference type="Proteomes" id="UP000008810"/>
    </source>
</evidence>
<dbReference type="Gramene" id="PNT71659">
    <property type="protein sequence ID" value="PNT71659"/>
    <property type="gene ID" value="BRADI_2g33323v3"/>
</dbReference>
<protein>
    <submittedName>
        <fullName evidence="2 3">Uncharacterized protein</fullName>
    </submittedName>
</protein>
<evidence type="ECO:0000313" key="3">
    <source>
        <dbReference type="EnsemblPlants" id="PNT71659"/>
    </source>
</evidence>
<feature type="transmembrane region" description="Helical" evidence="1">
    <location>
        <begin position="48"/>
        <end position="65"/>
    </location>
</feature>
<keyword evidence="1" id="KW-0812">Transmembrane</keyword>
<keyword evidence="1" id="KW-1133">Transmembrane helix</keyword>
<reference evidence="3" key="3">
    <citation type="submission" date="2018-08" db="UniProtKB">
        <authorList>
            <consortium name="EnsemblPlants"/>
        </authorList>
    </citation>
    <scope>IDENTIFICATION</scope>
    <source>
        <strain evidence="3">cv. Bd21</strain>
    </source>
</reference>
<organism evidence="2">
    <name type="scientific">Brachypodium distachyon</name>
    <name type="common">Purple false brome</name>
    <name type="synonym">Trachynia distachya</name>
    <dbReference type="NCBI Taxonomy" id="15368"/>
    <lineage>
        <taxon>Eukaryota</taxon>
        <taxon>Viridiplantae</taxon>
        <taxon>Streptophyta</taxon>
        <taxon>Embryophyta</taxon>
        <taxon>Tracheophyta</taxon>
        <taxon>Spermatophyta</taxon>
        <taxon>Magnoliopsida</taxon>
        <taxon>Liliopsida</taxon>
        <taxon>Poales</taxon>
        <taxon>Poaceae</taxon>
        <taxon>BOP clade</taxon>
        <taxon>Pooideae</taxon>
        <taxon>Stipodae</taxon>
        <taxon>Brachypodieae</taxon>
        <taxon>Brachypodium</taxon>
    </lineage>
</organism>
<proteinExistence type="predicted"/>
<reference evidence="2 3" key="1">
    <citation type="journal article" date="2010" name="Nature">
        <title>Genome sequencing and analysis of the model grass Brachypodium distachyon.</title>
        <authorList>
            <consortium name="International Brachypodium Initiative"/>
        </authorList>
    </citation>
    <scope>NUCLEOTIDE SEQUENCE [LARGE SCALE GENOMIC DNA]</scope>
    <source>
        <strain evidence="2 3">Bd21</strain>
    </source>
</reference>
<dbReference type="AlphaFoldDB" id="A0A2K2DBL2"/>
<keyword evidence="4" id="KW-1185">Reference proteome</keyword>
<accession>A0A2K2DBL2</accession>
<name>A0A2K2DBL2_BRADI</name>
<gene>
    <name evidence="2" type="ORF">BRADI_2g33323v3</name>
</gene>
<evidence type="ECO:0000313" key="2">
    <source>
        <dbReference type="EMBL" id="PNT71659.1"/>
    </source>
</evidence>
<evidence type="ECO:0000256" key="1">
    <source>
        <dbReference type="SAM" id="Phobius"/>
    </source>
</evidence>
<dbReference type="EMBL" id="CM000881">
    <property type="protein sequence ID" value="PNT71659.1"/>
    <property type="molecule type" value="Genomic_DNA"/>
</dbReference>
<keyword evidence="1" id="KW-0472">Membrane</keyword>
<reference evidence="2" key="2">
    <citation type="submission" date="2017-06" db="EMBL/GenBank/DDBJ databases">
        <title>WGS assembly of Brachypodium distachyon.</title>
        <authorList>
            <consortium name="The International Brachypodium Initiative"/>
            <person name="Lucas S."/>
            <person name="Harmon-Smith M."/>
            <person name="Lail K."/>
            <person name="Tice H."/>
            <person name="Grimwood J."/>
            <person name="Bruce D."/>
            <person name="Barry K."/>
            <person name="Shu S."/>
            <person name="Lindquist E."/>
            <person name="Wang M."/>
            <person name="Pitluck S."/>
            <person name="Vogel J.P."/>
            <person name="Garvin D.F."/>
            <person name="Mockler T.C."/>
            <person name="Schmutz J."/>
            <person name="Rokhsar D."/>
            <person name="Bevan M.W."/>
        </authorList>
    </citation>
    <scope>NUCLEOTIDE SEQUENCE</scope>
    <source>
        <strain evidence="2">Bd21</strain>
    </source>
</reference>